<sequence>MTTEITEIRGQLKDLLMEYSGPLRVRVDKETNFEVNGTVEAPQGKKMVQGIYFSSIVPKQKDVRFYFYPAYTHPDSFEDISEELKKFKKGKSCFHVKYLNNELEEEIRNIIGKAVAIYKSEGWLEND</sequence>
<dbReference type="EMBL" id="JAUJEB010000001">
    <property type="protein sequence ID" value="MDN5212723.1"/>
    <property type="molecule type" value="Genomic_DNA"/>
</dbReference>
<accession>A0ABT8L4T0</accession>
<evidence type="ECO:0000313" key="1">
    <source>
        <dbReference type="EMBL" id="MDN5212723.1"/>
    </source>
</evidence>
<proteinExistence type="predicted"/>
<reference evidence="1" key="1">
    <citation type="submission" date="2023-06" db="EMBL/GenBank/DDBJ databases">
        <title>Genomic of Agaribacillus aureum.</title>
        <authorList>
            <person name="Wang G."/>
        </authorList>
    </citation>
    <scope>NUCLEOTIDE SEQUENCE</scope>
    <source>
        <strain evidence="1">BMA12</strain>
    </source>
</reference>
<dbReference type="Proteomes" id="UP001172083">
    <property type="component" value="Unassembled WGS sequence"/>
</dbReference>
<keyword evidence="2" id="KW-1185">Reference proteome</keyword>
<organism evidence="1 2">
    <name type="scientific">Agaribacillus aureus</name>
    <dbReference type="NCBI Taxonomy" id="3051825"/>
    <lineage>
        <taxon>Bacteria</taxon>
        <taxon>Pseudomonadati</taxon>
        <taxon>Bacteroidota</taxon>
        <taxon>Cytophagia</taxon>
        <taxon>Cytophagales</taxon>
        <taxon>Splendidivirgaceae</taxon>
        <taxon>Agaribacillus</taxon>
    </lineage>
</organism>
<name>A0ABT8L4T0_9BACT</name>
<evidence type="ECO:0008006" key="3">
    <source>
        <dbReference type="Google" id="ProtNLM"/>
    </source>
</evidence>
<evidence type="ECO:0000313" key="2">
    <source>
        <dbReference type="Proteomes" id="UP001172083"/>
    </source>
</evidence>
<dbReference type="RefSeq" id="WP_346758040.1">
    <property type="nucleotide sequence ID" value="NZ_JAUJEB010000001.1"/>
</dbReference>
<comment type="caution">
    <text evidence="1">The sequence shown here is derived from an EMBL/GenBank/DDBJ whole genome shotgun (WGS) entry which is preliminary data.</text>
</comment>
<gene>
    <name evidence="1" type="ORF">QQ020_11725</name>
</gene>
<protein>
    <recommendedName>
        <fullName evidence="3">YdhG-like domain-containing protein</fullName>
    </recommendedName>
</protein>